<evidence type="ECO:0000313" key="1">
    <source>
        <dbReference type="EMBL" id="RCK59703.1"/>
    </source>
</evidence>
<keyword evidence="2" id="KW-1185">Reference proteome</keyword>
<evidence type="ECO:0000313" key="2">
    <source>
        <dbReference type="Proteomes" id="UP000253508"/>
    </source>
</evidence>
<accession>A0A367Y1F6</accession>
<gene>
    <name evidence="1" type="ORF">DTO57_05900</name>
</gene>
<comment type="caution">
    <text evidence="1">The sequence shown here is derived from an EMBL/GenBank/DDBJ whole genome shotgun (WGS) entry which is preliminary data.</text>
</comment>
<name>A0A367Y1F6_9MICO</name>
<organism evidence="1 2">
    <name type="scientific">Microbacterium sorbitolivorans</name>
    <dbReference type="NCBI Taxonomy" id="1867410"/>
    <lineage>
        <taxon>Bacteria</taxon>
        <taxon>Bacillati</taxon>
        <taxon>Actinomycetota</taxon>
        <taxon>Actinomycetes</taxon>
        <taxon>Micrococcales</taxon>
        <taxon>Microbacteriaceae</taxon>
        <taxon>Microbacterium</taxon>
    </lineage>
</organism>
<reference evidence="1 2" key="1">
    <citation type="submission" date="2018-07" db="EMBL/GenBank/DDBJ databases">
        <title>Microbacterium endoborsara sp. nov., a novel actinobacterium isolated from Borszczowia aralocaspica.</title>
        <authorList>
            <person name="An D."/>
        </authorList>
    </citation>
    <scope>NUCLEOTIDE SEQUENCE [LARGE SCALE GENOMIC DNA]</scope>
    <source>
        <strain evidence="1 2">C1.15228</strain>
    </source>
</reference>
<dbReference type="EMBL" id="QORO01000002">
    <property type="protein sequence ID" value="RCK59703.1"/>
    <property type="molecule type" value="Genomic_DNA"/>
</dbReference>
<dbReference type="AlphaFoldDB" id="A0A367Y1F6"/>
<sequence>MIRSTATIEFDVPDRDGLDYFLEDAARLLPEGYELVDTDRKRFVAIARSTETKAVTVERIEDAYTCAPEGWQALSVRPA</sequence>
<protein>
    <submittedName>
        <fullName evidence="1">Uncharacterized protein</fullName>
    </submittedName>
</protein>
<dbReference type="Proteomes" id="UP000253508">
    <property type="component" value="Unassembled WGS sequence"/>
</dbReference>
<proteinExistence type="predicted"/>